<dbReference type="Gene3D" id="3.40.50.200">
    <property type="entry name" value="Peptidase S8/S53 domain"/>
    <property type="match status" value="1"/>
</dbReference>
<evidence type="ECO:0000256" key="6">
    <source>
        <dbReference type="ARBA" id="ARBA00023619"/>
    </source>
</evidence>
<protein>
    <recommendedName>
        <fullName evidence="6">subtilisin</fullName>
        <ecNumber evidence="6">3.4.21.62</ecNumber>
    </recommendedName>
</protein>
<proteinExistence type="inferred from homology"/>
<dbReference type="PANTHER" id="PTHR43399:SF4">
    <property type="entry name" value="CELL WALL-ASSOCIATED PROTEASE"/>
    <property type="match status" value="1"/>
</dbReference>
<dbReference type="PROSITE" id="PS00138">
    <property type="entry name" value="SUBTILASE_SER"/>
    <property type="match status" value="1"/>
</dbReference>
<keyword evidence="2" id="KW-0645">Protease</keyword>
<keyword evidence="7" id="KW-0812">Transmembrane</keyword>
<keyword evidence="7" id="KW-1133">Transmembrane helix</keyword>
<dbReference type="InterPro" id="IPR036852">
    <property type="entry name" value="Peptidase_S8/S53_dom_sf"/>
</dbReference>
<keyword evidence="3" id="KW-0378">Hydrolase</keyword>
<dbReference type="PANTHER" id="PTHR43399">
    <property type="entry name" value="SUBTILISIN-RELATED"/>
    <property type="match status" value="1"/>
</dbReference>
<evidence type="ECO:0000256" key="1">
    <source>
        <dbReference type="ARBA" id="ARBA00011073"/>
    </source>
</evidence>
<evidence type="ECO:0000256" key="3">
    <source>
        <dbReference type="ARBA" id="ARBA00022801"/>
    </source>
</evidence>
<feature type="chain" id="PRO_5031511733" description="subtilisin" evidence="8">
    <location>
        <begin position="19"/>
        <end position="288"/>
    </location>
</feature>
<keyword evidence="7" id="KW-0472">Membrane</keyword>
<reference evidence="9" key="1">
    <citation type="submission" date="2021-01" db="EMBL/GenBank/DDBJ databases">
        <authorList>
            <person name="Corre E."/>
            <person name="Pelletier E."/>
            <person name="Niang G."/>
            <person name="Scheremetjew M."/>
            <person name="Finn R."/>
            <person name="Kale V."/>
            <person name="Holt S."/>
            <person name="Cochrane G."/>
            <person name="Meng A."/>
            <person name="Brown T."/>
            <person name="Cohen L."/>
        </authorList>
    </citation>
    <scope>NUCLEOTIDE SEQUENCE</scope>
    <source>
        <strain evidence="9">308</strain>
    </source>
</reference>
<feature type="transmembrane region" description="Helical" evidence="7">
    <location>
        <begin position="262"/>
        <end position="284"/>
    </location>
</feature>
<dbReference type="InterPro" id="IPR023828">
    <property type="entry name" value="Peptidase_S8_Ser-AS"/>
</dbReference>
<keyword evidence="8" id="KW-0732">Signal</keyword>
<dbReference type="AlphaFoldDB" id="A0A7S1G2T9"/>
<sequence>MMYFVLFLRLFITGTSMATPVTSGNALLVRQYFDEGFHVAPAYERTFAKGIVISAALLKAVLINGAQYLVGVNDDTTPPPVPYDTNQGFGRISLLDSLPLKGGKSFDMTFKDRRVLSAGQKDKMEFQIDTRGGKCESKDLSATLVWTDEPARSYCKQCLMNDLDMKVLHNGLEKYPNGRSSRDSINNVERVRLEVYDDDVISIEIKATTLASEEQDYAFVMTGCFKPLTDKYESKQETIPPAGTYRTVHESSFTFDWRTLDWKLQIVVGVGLVGVVALVLCFLCKLCC</sequence>
<evidence type="ECO:0000256" key="8">
    <source>
        <dbReference type="SAM" id="SignalP"/>
    </source>
</evidence>
<evidence type="ECO:0000256" key="2">
    <source>
        <dbReference type="ARBA" id="ARBA00022670"/>
    </source>
</evidence>
<dbReference type="EC" id="3.4.21.62" evidence="6"/>
<organism evidence="9">
    <name type="scientific">Corethron hystrix</name>
    <dbReference type="NCBI Taxonomy" id="216773"/>
    <lineage>
        <taxon>Eukaryota</taxon>
        <taxon>Sar</taxon>
        <taxon>Stramenopiles</taxon>
        <taxon>Ochrophyta</taxon>
        <taxon>Bacillariophyta</taxon>
        <taxon>Coscinodiscophyceae</taxon>
        <taxon>Corethrophycidae</taxon>
        <taxon>Corethrales</taxon>
        <taxon>Corethraceae</taxon>
        <taxon>Corethron</taxon>
    </lineage>
</organism>
<dbReference type="InterPro" id="IPR051048">
    <property type="entry name" value="Peptidase_S8/S53_subtilisin"/>
</dbReference>
<dbReference type="GO" id="GO:0006508">
    <property type="term" value="P:proteolysis"/>
    <property type="evidence" value="ECO:0007669"/>
    <property type="project" value="UniProtKB-KW"/>
</dbReference>
<comment type="similarity">
    <text evidence="1">Belongs to the peptidase S8 family.</text>
</comment>
<dbReference type="GO" id="GO:0004252">
    <property type="term" value="F:serine-type endopeptidase activity"/>
    <property type="evidence" value="ECO:0007669"/>
    <property type="project" value="UniProtKB-EC"/>
</dbReference>
<dbReference type="Gene3D" id="2.60.120.380">
    <property type="match status" value="1"/>
</dbReference>
<dbReference type="SUPFAM" id="SSF49785">
    <property type="entry name" value="Galactose-binding domain-like"/>
    <property type="match status" value="1"/>
</dbReference>
<name>A0A7S1G2T9_9STRA</name>
<evidence type="ECO:0000256" key="5">
    <source>
        <dbReference type="ARBA" id="ARBA00023529"/>
    </source>
</evidence>
<comment type="catalytic activity">
    <reaction evidence="5">
        <text>Hydrolysis of proteins with broad specificity for peptide bonds, and a preference for a large uncharged residue in P1. Hydrolyzes peptide amides.</text>
        <dbReference type="EC" id="3.4.21.62"/>
    </reaction>
</comment>
<accession>A0A7S1G2T9</accession>
<keyword evidence="4" id="KW-0720">Serine protease</keyword>
<feature type="signal peptide" evidence="8">
    <location>
        <begin position="1"/>
        <end position="18"/>
    </location>
</feature>
<evidence type="ECO:0000256" key="7">
    <source>
        <dbReference type="SAM" id="Phobius"/>
    </source>
</evidence>
<dbReference type="SUPFAM" id="SSF52743">
    <property type="entry name" value="Subtilisin-like"/>
    <property type="match status" value="1"/>
</dbReference>
<gene>
    <name evidence="9" type="ORF">CHYS00102_LOCUS31123</name>
</gene>
<evidence type="ECO:0000313" key="9">
    <source>
        <dbReference type="EMBL" id="CAD8903903.1"/>
    </source>
</evidence>
<dbReference type="InterPro" id="IPR008979">
    <property type="entry name" value="Galactose-bd-like_sf"/>
</dbReference>
<evidence type="ECO:0000256" key="4">
    <source>
        <dbReference type="ARBA" id="ARBA00022825"/>
    </source>
</evidence>
<dbReference type="EMBL" id="HBFR01042573">
    <property type="protein sequence ID" value="CAD8903903.1"/>
    <property type="molecule type" value="Transcribed_RNA"/>
</dbReference>